<feature type="transmembrane region" description="Helical" evidence="6">
    <location>
        <begin position="415"/>
        <end position="437"/>
    </location>
</feature>
<dbReference type="OrthoDB" id="5141738at2759"/>
<gene>
    <name evidence="8" type="ORF">KP79_PYT16706</name>
</gene>
<keyword evidence="4 6" id="KW-0472">Membrane</keyword>
<dbReference type="InterPro" id="IPR005828">
    <property type="entry name" value="MFS_sugar_transport-like"/>
</dbReference>
<name>A0A210Q845_MIZYE</name>
<dbReference type="InterPro" id="IPR020846">
    <property type="entry name" value="MFS_dom"/>
</dbReference>
<evidence type="ECO:0000256" key="3">
    <source>
        <dbReference type="ARBA" id="ARBA00022989"/>
    </source>
</evidence>
<dbReference type="Proteomes" id="UP000242188">
    <property type="component" value="Unassembled WGS sequence"/>
</dbReference>
<evidence type="ECO:0000256" key="4">
    <source>
        <dbReference type="ARBA" id="ARBA00023136"/>
    </source>
</evidence>
<evidence type="ECO:0000256" key="1">
    <source>
        <dbReference type="ARBA" id="ARBA00004141"/>
    </source>
</evidence>
<protein>
    <submittedName>
        <fullName evidence="8">Organic cation transporter protein</fullName>
    </submittedName>
</protein>
<feature type="domain" description="Major facilitator superfamily (MFS) profile" evidence="7">
    <location>
        <begin position="88"/>
        <end position="507"/>
    </location>
</feature>
<accession>A0A210Q845</accession>
<evidence type="ECO:0000259" key="7">
    <source>
        <dbReference type="PROSITE" id="PS50850"/>
    </source>
</evidence>
<feature type="transmembrane region" description="Helical" evidence="6">
    <location>
        <begin position="247"/>
        <end position="266"/>
    </location>
</feature>
<reference evidence="8 9" key="1">
    <citation type="journal article" date="2017" name="Nat. Ecol. Evol.">
        <title>Scallop genome provides insights into evolution of bilaterian karyotype and development.</title>
        <authorList>
            <person name="Wang S."/>
            <person name="Zhang J."/>
            <person name="Jiao W."/>
            <person name="Li J."/>
            <person name="Xun X."/>
            <person name="Sun Y."/>
            <person name="Guo X."/>
            <person name="Huan P."/>
            <person name="Dong B."/>
            <person name="Zhang L."/>
            <person name="Hu X."/>
            <person name="Sun X."/>
            <person name="Wang J."/>
            <person name="Zhao C."/>
            <person name="Wang Y."/>
            <person name="Wang D."/>
            <person name="Huang X."/>
            <person name="Wang R."/>
            <person name="Lv J."/>
            <person name="Li Y."/>
            <person name="Zhang Z."/>
            <person name="Liu B."/>
            <person name="Lu W."/>
            <person name="Hui Y."/>
            <person name="Liang J."/>
            <person name="Zhou Z."/>
            <person name="Hou R."/>
            <person name="Li X."/>
            <person name="Liu Y."/>
            <person name="Li H."/>
            <person name="Ning X."/>
            <person name="Lin Y."/>
            <person name="Zhao L."/>
            <person name="Xing Q."/>
            <person name="Dou J."/>
            <person name="Li Y."/>
            <person name="Mao J."/>
            <person name="Guo H."/>
            <person name="Dou H."/>
            <person name="Li T."/>
            <person name="Mu C."/>
            <person name="Jiang W."/>
            <person name="Fu Q."/>
            <person name="Fu X."/>
            <person name="Miao Y."/>
            <person name="Liu J."/>
            <person name="Yu Q."/>
            <person name="Li R."/>
            <person name="Liao H."/>
            <person name="Li X."/>
            <person name="Kong Y."/>
            <person name="Jiang Z."/>
            <person name="Chourrout D."/>
            <person name="Li R."/>
            <person name="Bao Z."/>
        </authorList>
    </citation>
    <scope>NUCLEOTIDE SEQUENCE [LARGE SCALE GENOMIC DNA]</scope>
    <source>
        <strain evidence="8 9">PY_sf001</strain>
    </source>
</reference>
<dbReference type="PANTHER" id="PTHR24064">
    <property type="entry name" value="SOLUTE CARRIER FAMILY 22 MEMBER"/>
    <property type="match status" value="1"/>
</dbReference>
<evidence type="ECO:0000256" key="6">
    <source>
        <dbReference type="SAM" id="Phobius"/>
    </source>
</evidence>
<feature type="transmembrane region" description="Helical" evidence="6">
    <location>
        <begin position="187"/>
        <end position="213"/>
    </location>
</feature>
<comment type="subcellular location">
    <subcellularLocation>
        <location evidence="1">Membrane</location>
        <topology evidence="1">Multi-pass membrane protein</topology>
    </subcellularLocation>
</comment>
<keyword evidence="9" id="KW-1185">Reference proteome</keyword>
<dbReference type="SUPFAM" id="SSF103473">
    <property type="entry name" value="MFS general substrate transporter"/>
    <property type="match status" value="1"/>
</dbReference>
<evidence type="ECO:0000313" key="8">
    <source>
        <dbReference type="EMBL" id="OWF44908.1"/>
    </source>
</evidence>
<feature type="transmembrane region" description="Helical" evidence="6">
    <location>
        <begin position="356"/>
        <end position="376"/>
    </location>
</feature>
<keyword evidence="3 6" id="KW-1133">Transmembrane helix</keyword>
<proteinExistence type="predicted"/>
<comment type="caution">
    <text evidence="8">The sequence shown here is derived from an EMBL/GenBank/DDBJ whole genome shotgun (WGS) entry which is preliminary data.</text>
</comment>
<dbReference type="EMBL" id="NEDP02004652">
    <property type="protein sequence ID" value="OWF44908.1"/>
    <property type="molecule type" value="Genomic_DNA"/>
</dbReference>
<dbReference type="GO" id="GO:0016020">
    <property type="term" value="C:membrane"/>
    <property type="evidence" value="ECO:0007669"/>
    <property type="project" value="UniProtKB-SubCell"/>
</dbReference>
<dbReference type="Gene3D" id="1.20.1250.20">
    <property type="entry name" value="MFS general substrate transporter like domains"/>
    <property type="match status" value="1"/>
</dbReference>
<feature type="transmembrane region" description="Helical" evidence="6">
    <location>
        <begin position="220"/>
        <end position="241"/>
    </location>
</feature>
<evidence type="ECO:0000256" key="2">
    <source>
        <dbReference type="ARBA" id="ARBA00022692"/>
    </source>
</evidence>
<feature type="transmembrane region" description="Helical" evidence="6">
    <location>
        <begin position="324"/>
        <end position="344"/>
    </location>
</feature>
<feature type="transmembrane region" description="Helical" evidence="6">
    <location>
        <begin position="388"/>
        <end position="409"/>
    </location>
</feature>
<dbReference type="Pfam" id="PF00083">
    <property type="entry name" value="Sugar_tr"/>
    <property type="match status" value="1"/>
</dbReference>
<dbReference type="GO" id="GO:0022857">
    <property type="term" value="F:transmembrane transporter activity"/>
    <property type="evidence" value="ECO:0007669"/>
    <property type="project" value="InterPro"/>
</dbReference>
<keyword evidence="2 6" id="KW-0812">Transmembrane</keyword>
<evidence type="ECO:0000256" key="5">
    <source>
        <dbReference type="SAM" id="MobiDB-lite"/>
    </source>
</evidence>
<feature type="compositionally biased region" description="Basic and acidic residues" evidence="5">
    <location>
        <begin position="555"/>
        <end position="569"/>
    </location>
</feature>
<feature type="transmembrane region" description="Helical" evidence="6">
    <location>
        <begin position="481"/>
        <end position="502"/>
    </location>
</feature>
<dbReference type="PROSITE" id="PS50850">
    <property type="entry name" value="MFS"/>
    <property type="match status" value="1"/>
</dbReference>
<sequence>MATLDDILKKIGEFGRYQVWLFVLLCLPSMSNGCYMMMMILLAYTPKHRCKIPGYDNDTWTVQDGYHANLINSSIPASDDSFYDYDRCHLYRYSGNTTDAIRTRCSAYVYDKEIFDETIVTRGDLVCDQGMKPAHAQVVYYVGVMVGDLFFGQLSDSIGRSKTLLITSVALLLSSIGTAFAPEFYSFTVLQFIVGASNHGMFVLVCVLCIELVGPSRRMVAGVSIHVLFPFGLFWLAGAGYLFRTWWAIQLAVGVPCAVYIAYWWLMPESPRWLISQGKYGEAEQVLRNVAKRNGTQYPEKIDLSQLEQHTPGRIWQLFTNKTLAWRTMIIFLNWFSVAQIYFGVTIHMKNLGGNFYFKFVILALVEIPAVAITVFMLTKLGRKKVHAFFMILAGVSCLLTIFTVLLGGASFEPVTLALCCLGKLGAAAGFSIIYVYSSELFPTVVRNGGMGASSCVARFGSMSAPYISKIGDSVGSMYGQAIPLIVFGLIALAAGTLTLLLPETWNRRLPDTIQDGIHFGKAFDDNKKDYIEDDDSENIPTHELSSNDSNETGSSEREELAEKKSLII</sequence>
<feature type="transmembrane region" description="Helical" evidence="6">
    <location>
        <begin position="163"/>
        <end position="181"/>
    </location>
</feature>
<feature type="transmembrane region" description="Helical" evidence="6">
    <location>
        <begin position="20"/>
        <end position="44"/>
    </location>
</feature>
<evidence type="ECO:0000313" key="9">
    <source>
        <dbReference type="Proteomes" id="UP000242188"/>
    </source>
</evidence>
<dbReference type="CDD" id="cd17317">
    <property type="entry name" value="MFS_SLC22"/>
    <property type="match status" value="1"/>
</dbReference>
<feature type="region of interest" description="Disordered" evidence="5">
    <location>
        <begin position="531"/>
        <end position="569"/>
    </location>
</feature>
<organism evidence="8 9">
    <name type="scientific">Mizuhopecten yessoensis</name>
    <name type="common">Japanese scallop</name>
    <name type="synonym">Patinopecten yessoensis</name>
    <dbReference type="NCBI Taxonomy" id="6573"/>
    <lineage>
        <taxon>Eukaryota</taxon>
        <taxon>Metazoa</taxon>
        <taxon>Spiralia</taxon>
        <taxon>Lophotrochozoa</taxon>
        <taxon>Mollusca</taxon>
        <taxon>Bivalvia</taxon>
        <taxon>Autobranchia</taxon>
        <taxon>Pteriomorphia</taxon>
        <taxon>Pectinida</taxon>
        <taxon>Pectinoidea</taxon>
        <taxon>Pectinidae</taxon>
        <taxon>Mizuhopecten</taxon>
    </lineage>
</organism>
<dbReference type="InterPro" id="IPR036259">
    <property type="entry name" value="MFS_trans_sf"/>
</dbReference>
<feature type="compositionally biased region" description="Polar residues" evidence="5">
    <location>
        <begin position="544"/>
        <end position="554"/>
    </location>
</feature>
<dbReference type="AlphaFoldDB" id="A0A210Q845"/>